<keyword evidence="1" id="KW-0812">Transmembrane</keyword>
<name>A0A6J5T7N6_9CAUD</name>
<sequence length="46" mass="5210">MSHITAFLRFIGMTTTALLLFCYMWASTPLVAIKTCKPTVIDKVFQ</sequence>
<keyword evidence="1" id="KW-0472">Membrane</keyword>
<reference evidence="2" key="1">
    <citation type="submission" date="2020-05" db="EMBL/GenBank/DDBJ databases">
        <authorList>
            <person name="Chiriac C."/>
            <person name="Salcher M."/>
            <person name="Ghai R."/>
            <person name="Kavagutti S V."/>
        </authorList>
    </citation>
    <scope>NUCLEOTIDE SEQUENCE</scope>
</reference>
<dbReference type="EMBL" id="LR797812">
    <property type="protein sequence ID" value="CAB4240657.1"/>
    <property type="molecule type" value="Genomic_DNA"/>
</dbReference>
<proteinExistence type="predicted"/>
<accession>A0A6J5T7N6</accession>
<gene>
    <name evidence="2" type="ORF">UFOVP38_42</name>
</gene>
<organism evidence="2">
    <name type="scientific">uncultured Caudovirales phage</name>
    <dbReference type="NCBI Taxonomy" id="2100421"/>
    <lineage>
        <taxon>Viruses</taxon>
        <taxon>Duplodnaviria</taxon>
        <taxon>Heunggongvirae</taxon>
        <taxon>Uroviricota</taxon>
        <taxon>Caudoviricetes</taxon>
        <taxon>Peduoviridae</taxon>
        <taxon>Maltschvirus</taxon>
        <taxon>Maltschvirus maltsch</taxon>
    </lineage>
</organism>
<keyword evidence="1" id="KW-1133">Transmembrane helix</keyword>
<feature type="transmembrane region" description="Helical" evidence="1">
    <location>
        <begin position="7"/>
        <end position="26"/>
    </location>
</feature>
<evidence type="ECO:0000313" key="2">
    <source>
        <dbReference type="EMBL" id="CAB4240657.1"/>
    </source>
</evidence>
<protein>
    <submittedName>
        <fullName evidence="2">Uncharacterized protein</fullName>
    </submittedName>
</protein>
<evidence type="ECO:0000256" key="1">
    <source>
        <dbReference type="SAM" id="Phobius"/>
    </source>
</evidence>